<dbReference type="EMBL" id="UINC01044575">
    <property type="protein sequence ID" value="SVB50208.1"/>
    <property type="molecule type" value="Genomic_DNA"/>
</dbReference>
<organism evidence="1">
    <name type="scientific">marine metagenome</name>
    <dbReference type="NCBI Taxonomy" id="408172"/>
    <lineage>
        <taxon>unclassified sequences</taxon>
        <taxon>metagenomes</taxon>
        <taxon>ecological metagenomes</taxon>
    </lineage>
</organism>
<proteinExistence type="predicted"/>
<reference evidence="1" key="1">
    <citation type="submission" date="2018-05" db="EMBL/GenBank/DDBJ databases">
        <authorList>
            <person name="Lanie J.A."/>
            <person name="Ng W.-L."/>
            <person name="Kazmierczak K.M."/>
            <person name="Andrzejewski T.M."/>
            <person name="Davidsen T.M."/>
            <person name="Wayne K.J."/>
            <person name="Tettelin H."/>
            <person name="Glass J.I."/>
            <person name="Rusch D."/>
            <person name="Podicherti R."/>
            <person name="Tsui H.-C.T."/>
            <person name="Winkler M.E."/>
        </authorList>
    </citation>
    <scope>NUCLEOTIDE SEQUENCE</scope>
</reference>
<accession>A0A382EHJ1</accession>
<gene>
    <name evidence="1" type="ORF">METZ01_LOCUS203062</name>
</gene>
<name>A0A382EHJ1_9ZZZZ</name>
<protein>
    <recommendedName>
        <fullName evidence="2">Outer membrane protein beta-barrel domain-containing protein</fullName>
    </recommendedName>
</protein>
<evidence type="ECO:0000313" key="1">
    <source>
        <dbReference type="EMBL" id="SVB50208.1"/>
    </source>
</evidence>
<sequence>MKKIIITVFAASSLLLYSTPSFALLNFSVGVPLSHSFADTKVAESEGVSGYFIQIGVPMLPGLGMDSYETKLKCTGCSKVPKLSTSMYNLYYLLPIPIINLTIGLGTGKTEYSYGGVAIDDGAATQWYTSFGIPIIPLFDLHLSYRSISSKIEWTTGSDKGTKSDFGGSVMGLGIGFNF</sequence>
<evidence type="ECO:0008006" key="2">
    <source>
        <dbReference type="Google" id="ProtNLM"/>
    </source>
</evidence>
<dbReference type="AlphaFoldDB" id="A0A382EHJ1"/>